<dbReference type="GO" id="GO:0006096">
    <property type="term" value="P:glycolytic process"/>
    <property type="evidence" value="ECO:0007669"/>
    <property type="project" value="UniProtKB-KW"/>
</dbReference>
<evidence type="ECO:0000256" key="1">
    <source>
        <dbReference type="ARBA" id="ARBA00006717"/>
    </source>
</evidence>
<dbReference type="EC" id="5.4.2.11" evidence="2"/>
<dbReference type="InterPro" id="IPR029033">
    <property type="entry name" value="His_PPase_superfam"/>
</dbReference>
<dbReference type="GO" id="GO:0004619">
    <property type="term" value="F:phosphoglycerate mutase activity"/>
    <property type="evidence" value="ECO:0007669"/>
    <property type="project" value="UniProtKB-EC"/>
</dbReference>
<comment type="caution">
    <text evidence="7">The sequence shown here is derived from an EMBL/GenBank/DDBJ whole genome shotgun (WGS) entry which is preliminary data.</text>
</comment>
<sequence length="246" mass="27844">MSSSKTATLAIVGAGESIWTEDERTAGWVDLPLSESGLTQAREAAAMLGTKSIRFSAAFTSMMKRGIHTLNIILDELDINWIKYKKHWRLNPQHFGALQKLTKQEIRDKYGKKNYKNYMHSYSIKPPALEENDEGHPSMEVKYTGIPAMALPGCESLEDTEKRLQSYWTDKIAPALLSGKNVLVVSHRNTIRALRKILGDVDETSITSLIIPPGIPRVYEFNDKLQIIDAYYLADDEEVRNRTTRT</sequence>
<evidence type="ECO:0000313" key="7">
    <source>
        <dbReference type="EMBL" id="OMJ87274.1"/>
    </source>
</evidence>
<dbReference type="Pfam" id="PF00300">
    <property type="entry name" value="His_Phos_1"/>
    <property type="match status" value="2"/>
</dbReference>
<organism evidence="7 8">
    <name type="scientific">Stentor coeruleus</name>
    <dbReference type="NCBI Taxonomy" id="5963"/>
    <lineage>
        <taxon>Eukaryota</taxon>
        <taxon>Sar</taxon>
        <taxon>Alveolata</taxon>
        <taxon>Ciliophora</taxon>
        <taxon>Postciliodesmatophora</taxon>
        <taxon>Heterotrichea</taxon>
        <taxon>Heterotrichida</taxon>
        <taxon>Stentoridae</taxon>
        <taxon>Stentor</taxon>
    </lineage>
</organism>
<evidence type="ECO:0000256" key="2">
    <source>
        <dbReference type="ARBA" id="ARBA00012028"/>
    </source>
</evidence>
<proteinExistence type="inferred from homology"/>
<feature type="binding site" evidence="5">
    <location>
        <position position="103"/>
    </location>
    <ligand>
        <name>substrate</name>
    </ligand>
</feature>
<dbReference type="NCBIfam" id="TIGR01258">
    <property type="entry name" value="pgm_1"/>
    <property type="match status" value="1"/>
</dbReference>
<dbReference type="Proteomes" id="UP000187209">
    <property type="component" value="Unassembled WGS sequence"/>
</dbReference>
<dbReference type="PIRSF" id="PIRSF000709">
    <property type="entry name" value="6PFK_2-Ptase"/>
    <property type="match status" value="1"/>
</dbReference>
<accession>A0A1R2CE33</accession>
<feature type="binding site" evidence="5">
    <location>
        <position position="65"/>
    </location>
    <ligand>
        <name>substrate</name>
    </ligand>
</feature>
<dbReference type="EMBL" id="MPUH01000181">
    <property type="protein sequence ID" value="OMJ87274.1"/>
    <property type="molecule type" value="Genomic_DNA"/>
</dbReference>
<evidence type="ECO:0000256" key="5">
    <source>
        <dbReference type="PIRSR" id="PIRSR613078-2"/>
    </source>
</evidence>
<feature type="site" description="Transition state stabilizer" evidence="6">
    <location>
        <position position="187"/>
    </location>
</feature>
<dbReference type="Gene3D" id="3.40.50.1240">
    <property type="entry name" value="Phosphoglycerate mutase-like"/>
    <property type="match status" value="1"/>
</dbReference>
<evidence type="ECO:0000256" key="3">
    <source>
        <dbReference type="ARBA" id="ARBA00023152"/>
    </source>
</evidence>
<gene>
    <name evidence="7" type="ORF">SteCoe_11042</name>
</gene>
<evidence type="ECO:0000256" key="4">
    <source>
        <dbReference type="ARBA" id="ARBA00023235"/>
    </source>
</evidence>
<dbReference type="OrthoDB" id="267323at2759"/>
<dbReference type="SUPFAM" id="SSF53254">
    <property type="entry name" value="Phosphoglycerate mutase-like"/>
    <property type="match status" value="1"/>
</dbReference>
<evidence type="ECO:0000256" key="6">
    <source>
        <dbReference type="PIRSR" id="PIRSR613078-3"/>
    </source>
</evidence>
<protein>
    <recommendedName>
        <fullName evidence="2">phosphoglycerate mutase (2,3-diphosphoglycerate-dependent)</fullName>
        <ecNumber evidence="2">5.4.2.11</ecNumber>
    </recommendedName>
</protein>
<dbReference type="InterPro" id="IPR013078">
    <property type="entry name" value="His_Pase_superF_clade-1"/>
</dbReference>
<reference evidence="7 8" key="1">
    <citation type="submission" date="2016-11" db="EMBL/GenBank/DDBJ databases">
        <title>The macronuclear genome of Stentor coeruleus: a giant cell with tiny introns.</title>
        <authorList>
            <person name="Slabodnick M."/>
            <person name="Ruby J.G."/>
            <person name="Reiff S.B."/>
            <person name="Swart E.C."/>
            <person name="Gosai S."/>
            <person name="Prabakaran S."/>
            <person name="Witkowska E."/>
            <person name="Larue G.E."/>
            <person name="Fisher S."/>
            <person name="Freeman R.M."/>
            <person name="Gunawardena J."/>
            <person name="Chu W."/>
            <person name="Stover N.A."/>
            <person name="Gregory B.D."/>
            <person name="Nowacki M."/>
            <person name="Derisi J."/>
            <person name="Roy S.W."/>
            <person name="Marshall W.F."/>
            <person name="Sood P."/>
        </authorList>
    </citation>
    <scope>NUCLEOTIDE SEQUENCE [LARGE SCALE GENOMIC DNA]</scope>
    <source>
        <strain evidence="7">WM001</strain>
    </source>
</reference>
<name>A0A1R2CE33_9CILI</name>
<keyword evidence="8" id="KW-1185">Reference proteome</keyword>
<dbReference type="InterPro" id="IPR005952">
    <property type="entry name" value="Phosphogly_mut1"/>
</dbReference>
<comment type="similarity">
    <text evidence="1">Belongs to the phosphoglycerate mutase family. BPG-dependent PGAM subfamily.</text>
</comment>
<dbReference type="CDD" id="cd07067">
    <property type="entry name" value="HP_PGM_like"/>
    <property type="match status" value="1"/>
</dbReference>
<dbReference type="PANTHER" id="PTHR11931">
    <property type="entry name" value="PHOSPHOGLYCERATE MUTASE"/>
    <property type="match status" value="1"/>
</dbReference>
<dbReference type="HAMAP" id="MF_01039">
    <property type="entry name" value="PGAM_GpmA"/>
    <property type="match status" value="1"/>
</dbReference>
<dbReference type="SMART" id="SM00855">
    <property type="entry name" value="PGAM"/>
    <property type="match status" value="1"/>
</dbReference>
<dbReference type="AlphaFoldDB" id="A0A1R2CE33"/>
<keyword evidence="3" id="KW-0324">Glycolysis</keyword>
<evidence type="ECO:0000313" key="8">
    <source>
        <dbReference type="Proteomes" id="UP000187209"/>
    </source>
</evidence>
<keyword evidence="4" id="KW-0413">Isomerase</keyword>